<reference evidence="2 3" key="1">
    <citation type="submission" date="2020-05" db="EMBL/GenBank/DDBJ databases">
        <title>Isolation and characterization of methanoarchaea from a cold seep at offshore SW Taiwan.</title>
        <authorList>
            <person name="Chen Y.-W."/>
            <person name="Chen S.-C."/>
            <person name="Lai M.-C."/>
        </authorList>
    </citation>
    <scope>NUCLEOTIDE SEQUENCE [LARGE SCALE GENOMIC DNA]</scope>
    <source>
        <strain evidence="2 3">YWC-01</strain>
    </source>
</reference>
<dbReference type="RefSeq" id="WP_317296976.1">
    <property type="nucleotide sequence ID" value="NZ_JABFFQ010000011.1"/>
</dbReference>
<keyword evidence="1" id="KW-0472">Membrane</keyword>
<feature type="transmembrane region" description="Helical" evidence="1">
    <location>
        <begin position="7"/>
        <end position="24"/>
    </location>
</feature>
<proteinExistence type="predicted"/>
<protein>
    <submittedName>
        <fullName evidence="2">Uncharacterized protein</fullName>
    </submittedName>
</protein>
<name>A0ABU3Z4P5_9EURY</name>
<organism evidence="2 3">
    <name type="scientific">Methanoculleus nereidis</name>
    <dbReference type="NCBI Taxonomy" id="2735141"/>
    <lineage>
        <taxon>Archaea</taxon>
        <taxon>Methanobacteriati</taxon>
        <taxon>Methanobacteriota</taxon>
        <taxon>Stenosarchaea group</taxon>
        <taxon>Methanomicrobia</taxon>
        <taxon>Methanomicrobiales</taxon>
        <taxon>Methanomicrobiaceae</taxon>
        <taxon>Methanoculleus</taxon>
    </lineage>
</organism>
<feature type="transmembrane region" description="Helical" evidence="1">
    <location>
        <begin position="61"/>
        <end position="82"/>
    </location>
</feature>
<dbReference type="Proteomes" id="UP001273768">
    <property type="component" value="Unassembled WGS sequence"/>
</dbReference>
<dbReference type="EMBL" id="JABFFQ010000011">
    <property type="protein sequence ID" value="MDV4343796.1"/>
    <property type="molecule type" value="Genomic_DNA"/>
</dbReference>
<keyword evidence="1" id="KW-1133">Transmembrane helix</keyword>
<evidence type="ECO:0000256" key="1">
    <source>
        <dbReference type="SAM" id="Phobius"/>
    </source>
</evidence>
<gene>
    <name evidence="2" type="ORF">HL657_11585</name>
</gene>
<keyword evidence="3" id="KW-1185">Reference proteome</keyword>
<accession>A0ABU3Z4P5</accession>
<feature type="transmembrane region" description="Helical" evidence="1">
    <location>
        <begin position="30"/>
        <end position="49"/>
    </location>
</feature>
<sequence length="83" mass="8738">MNALRLLITAGAAFYVVVFLVQVARNASVAGQALAGVVLLAVVAGLTWMHDELALKRYEVALLWVMVLGFLAYAAAHALGVLA</sequence>
<comment type="caution">
    <text evidence="2">The sequence shown here is derived from an EMBL/GenBank/DDBJ whole genome shotgun (WGS) entry which is preliminary data.</text>
</comment>
<evidence type="ECO:0000313" key="2">
    <source>
        <dbReference type="EMBL" id="MDV4343796.1"/>
    </source>
</evidence>
<evidence type="ECO:0000313" key="3">
    <source>
        <dbReference type="Proteomes" id="UP001273768"/>
    </source>
</evidence>
<keyword evidence="1" id="KW-0812">Transmembrane</keyword>